<evidence type="ECO:0000313" key="2">
    <source>
        <dbReference type="EMBL" id="KRK39632.1"/>
    </source>
</evidence>
<accession>A0A0R1GZI6</accession>
<keyword evidence="3" id="KW-1185">Reference proteome</keyword>
<dbReference type="PATRIC" id="fig|1423726.3.peg.2461"/>
<dbReference type="STRING" id="1423726.FC07_GL002371"/>
<name>A0A0R1GZI6_9LACO</name>
<dbReference type="Proteomes" id="UP000051461">
    <property type="component" value="Unassembled WGS sequence"/>
</dbReference>
<dbReference type="InterPro" id="IPR015046">
    <property type="entry name" value="LciA_Immunity-like"/>
</dbReference>
<proteinExistence type="predicted"/>
<evidence type="ECO:0008006" key="4">
    <source>
        <dbReference type="Google" id="ProtNLM"/>
    </source>
</evidence>
<keyword evidence="1" id="KW-0079">Bacteriocin immunity</keyword>
<organism evidence="2 3">
    <name type="scientific">Loigolactobacillus bifermentans DSM 20003</name>
    <dbReference type="NCBI Taxonomy" id="1423726"/>
    <lineage>
        <taxon>Bacteria</taxon>
        <taxon>Bacillati</taxon>
        <taxon>Bacillota</taxon>
        <taxon>Bacilli</taxon>
        <taxon>Lactobacillales</taxon>
        <taxon>Lactobacillaceae</taxon>
        <taxon>Loigolactobacillus</taxon>
    </lineage>
</organism>
<dbReference type="AlphaFoldDB" id="A0A0R1GZI6"/>
<dbReference type="Pfam" id="PF08951">
    <property type="entry name" value="EntA_Immun"/>
    <property type="match status" value="1"/>
</dbReference>
<gene>
    <name evidence="2" type="ORF">FC07_GL002371</name>
</gene>
<dbReference type="OrthoDB" id="2295351at2"/>
<dbReference type="GO" id="GO:0030153">
    <property type="term" value="P:bacteriocin immunity"/>
    <property type="evidence" value="ECO:0007669"/>
    <property type="project" value="UniProtKB-KW"/>
</dbReference>
<sequence>MGKEKHEQAAQIMFQQIDIAYADAAVKQRPALREILLKSAQALQKGENCQLVATKLTKAITLYYWEHQKDYPAALNTLYHQIKGQATKYDAVATSALMMPIWFH</sequence>
<dbReference type="InterPro" id="IPR023130">
    <property type="entry name" value="Ta0600-like_sf"/>
</dbReference>
<reference evidence="2 3" key="1">
    <citation type="journal article" date="2015" name="Genome Announc.">
        <title>Expanding the biotechnology potential of lactobacilli through comparative genomics of 213 strains and associated genera.</title>
        <authorList>
            <person name="Sun Z."/>
            <person name="Harris H.M."/>
            <person name="McCann A."/>
            <person name="Guo C."/>
            <person name="Argimon S."/>
            <person name="Zhang W."/>
            <person name="Yang X."/>
            <person name="Jeffery I.B."/>
            <person name="Cooney J.C."/>
            <person name="Kagawa T.F."/>
            <person name="Liu W."/>
            <person name="Song Y."/>
            <person name="Salvetti E."/>
            <person name="Wrobel A."/>
            <person name="Rasinkangas P."/>
            <person name="Parkhill J."/>
            <person name="Rea M.C."/>
            <person name="O'Sullivan O."/>
            <person name="Ritari J."/>
            <person name="Douillard F.P."/>
            <person name="Paul Ross R."/>
            <person name="Yang R."/>
            <person name="Briner A.E."/>
            <person name="Felis G.E."/>
            <person name="de Vos W.M."/>
            <person name="Barrangou R."/>
            <person name="Klaenhammer T.R."/>
            <person name="Caufield P.W."/>
            <person name="Cui Y."/>
            <person name="Zhang H."/>
            <person name="O'Toole P.W."/>
        </authorList>
    </citation>
    <scope>NUCLEOTIDE SEQUENCE [LARGE SCALE GENOMIC DNA]</scope>
    <source>
        <strain evidence="2 3">DSM 20003</strain>
    </source>
</reference>
<dbReference type="SUPFAM" id="SSF109797">
    <property type="entry name" value="Bacteriocin immunity protein-like"/>
    <property type="match status" value="1"/>
</dbReference>
<dbReference type="RefSeq" id="WP_057904205.1">
    <property type="nucleotide sequence ID" value="NZ_AZDA01000041.1"/>
</dbReference>
<dbReference type="EMBL" id="AZDA01000041">
    <property type="protein sequence ID" value="KRK39632.1"/>
    <property type="molecule type" value="Genomic_DNA"/>
</dbReference>
<evidence type="ECO:0000313" key="3">
    <source>
        <dbReference type="Proteomes" id="UP000051461"/>
    </source>
</evidence>
<protein>
    <recommendedName>
        <fullName evidence="4">Bacteriocin immunity protein</fullName>
    </recommendedName>
</protein>
<evidence type="ECO:0000256" key="1">
    <source>
        <dbReference type="ARBA" id="ARBA00023025"/>
    </source>
</evidence>
<dbReference type="Gene3D" id="1.20.1440.50">
    <property type="entry name" value="Ta0600-like"/>
    <property type="match status" value="1"/>
</dbReference>
<comment type="caution">
    <text evidence="2">The sequence shown here is derived from an EMBL/GenBank/DDBJ whole genome shotgun (WGS) entry which is preliminary data.</text>
</comment>